<proteinExistence type="predicted"/>
<dbReference type="AlphaFoldDB" id="A0A1I0DXK3"/>
<keyword evidence="1" id="KW-0175">Coiled coil</keyword>
<reference evidence="4" key="1">
    <citation type="submission" date="2016-10" db="EMBL/GenBank/DDBJ databases">
        <authorList>
            <person name="Varghese N."/>
            <person name="Submissions S."/>
        </authorList>
    </citation>
    <scope>NUCLEOTIDE SEQUENCE [LARGE SCALE GENOMIC DNA]</scope>
    <source>
        <strain evidence="4">DSM 16858</strain>
    </source>
</reference>
<sequence>MFFRGAGVVLGCITGVVTSGCGSESPQRPVEVSTGLALDGEAIRVVYGDGPGTAVEGNDPRLNAIRNGTEPQDASFAVAGTGTVTGRLTAGTEVFLEAKTPTASLTPLLRVRNTTGGDSEPAWDGIPLFTVDSAGGLLAHGEMDFGTIPFSGKGYRMMWYPGKAAFRAGYAETQWDDANIGDFSWAGGNLTVASAYGAFAHGDLCEATGTVSVCLGSANKATGTASIATGASTTASGFGSVSMGYTNVASGQGAVALGYRTTANADYSTALGYRVSSGGFTGSFIWGDQSTTGTTSATNSASNQFMVRAAGGVRLRTQSNLSTGCDLPAGSGVFSCTSDRDTKEDFRRVNAEEVLAKVAGMTVESWRYKTEAAGVRHVGPVAQDFRAAFGLGMDDKSIGMLDIDGVNMVAIQALERRTQELNAKSAEVDALKSQVTDLQRSVERLEAAMTALSARAER</sequence>
<organism evidence="3 4">
    <name type="scientific">Stigmatella erecta</name>
    <dbReference type="NCBI Taxonomy" id="83460"/>
    <lineage>
        <taxon>Bacteria</taxon>
        <taxon>Pseudomonadati</taxon>
        <taxon>Myxococcota</taxon>
        <taxon>Myxococcia</taxon>
        <taxon>Myxococcales</taxon>
        <taxon>Cystobacterineae</taxon>
        <taxon>Archangiaceae</taxon>
        <taxon>Stigmatella</taxon>
    </lineage>
</organism>
<dbReference type="InterPro" id="IPR030392">
    <property type="entry name" value="S74_ICA"/>
</dbReference>
<dbReference type="GO" id="GO:0019867">
    <property type="term" value="C:outer membrane"/>
    <property type="evidence" value="ECO:0007669"/>
    <property type="project" value="InterPro"/>
</dbReference>
<evidence type="ECO:0000313" key="4">
    <source>
        <dbReference type="Proteomes" id="UP000199181"/>
    </source>
</evidence>
<dbReference type="Gene3D" id="2.150.10.10">
    <property type="entry name" value="Serralysin-like metalloprotease, C-terminal"/>
    <property type="match status" value="1"/>
</dbReference>
<feature type="domain" description="Peptidase S74" evidence="2">
    <location>
        <begin position="338"/>
        <end position="435"/>
    </location>
</feature>
<dbReference type="PROSITE" id="PS51688">
    <property type="entry name" value="ICA"/>
    <property type="match status" value="1"/>
</dbReference>
<evidence type="ECO:0000313" key="3">
    <source>
        <dbReference type="EMBL" id="SET37259.1"/>
    </source>
</evidence>
<accession>A0A1I0DXK3</accession>
<dbReference type="InterPro" id="IPR008640">
    <property type="entry name" value="Adhesin_Head_dom"/>
</dbReference>
<dbReference type="EMBL" id="FOIJ01000002">
    <property type="protein sequence ID" value="SET37259.1"/>
    <property type="molecule type" value="Genomic_DNA"/>
</dbReference>
<evidence type="ECO:0000256" key="1">
    <source>
        <dbReference type="SAM" id="Coils"/>
    </source>
</evidence>
<gene>
    <name evidence="3" type="ORF">SAMN05443639_102736</name>
</gene>
<dbReference type="InterPro" id="IPR011049">
    <property type="entry name" value="Serralysin-like_metalloprot_C"/>
</dbReference>
<dbReference type="Proteomes" id="UP000199181">
    <property type="component" value="Unassembled WGS sequence"/>
</dbReference>
<name>A0A1I0DXK3_9BACT</name>
<dbReference type="Pfam" id="PF05658">
    <property type="entry name" value="YadA_head"/>
    <property type="match status" value="1"/>
</dbReference>
<dbReference type="CDD" id="cd12820">
    <property type="entry name" value="LbR_YadA-like"/>
    <property type="match status" value="1"/>
</dbReference>
<protein>
    <submittedName>
        <fullName evidence="3">Head domain of trimeric autotransporter adhesin</fullName>
    </submittedName>
</protein>
<dbReference type="Pfam" id="PF13884">
    <property type="entry name" value="Peptidase_S74"/>
    <property type="match status" value="1"/>
</dbReference>
<keyword evidence="4" id="KW-1185">Reference proteome</keyword>
<feature type="coiled-coil region" evidence="1">
    <location>
        <begin position="411"/>
        <end position="455"/>
    </location>
</feature>
<dbReference type="SUPFAM" id="SSF101967">
    <property type="entry name" value="Adhesin YadA, collagen-binding domain"/>
    <property type="match status" value="1"/>
</dbReference>
<dbReference type="PROSITE" id="PS51257">
    <property type="entry name" value="PROKAR_LIPOPROTEIN"/>
    <property type="match status" value="1"/>
</dbReference>
<evidence type="ECO:0000259" key="2">
    <source>
        <dbReference type="PROSITE" id="PS51688"/>
    </source>
</evidence>